<feature type="binding site" evidence="12">
    <location>
        <position position="666"/>
    </location>
    <ligand>
        <name>Mg(2+)</name>
        <dbReference type="ChEBI" id="CHEBI:18420"/>
        <label>2</label>
    </ligand>
</feature>
<keyword evidence="5 12" id="KW-0378">Hydrolase</keyword>
<feature type="domain" description="HNH Cas9-type" evidence="13">
    <location>
        <begin position="669"/>
        <end position="832"/>
    </location>
</feature>
<evidence type="ECO:0000256" key="3">
    <source>
        <dbReference type="ARBA" id="ARBA00022723"/>
    </source>
</evidence>
<comment type="similarity">
    <text evidence="12">Belongs to the CRISPR-associated Cas9 family.</text>
</comment>
<dbReference type="InterPro" id="IPR036397">
    <property type="entry name" value="RNaseH_sf"/>
</dbReference>
<dbReference type="GO" id="GO:0043571">
    <property type="term" value="P:maintenance of CRISPR repeat elements"/>
    <property type="evidence" value="ECO:0007669"/>
    <property type="project" value="UniProtKB-UniRule"/>
</dbReference>
<dbReference type="GO" id="GO:0004519">
    <property type="term" value="F:endonuclease activity"/>
    <property type="evidence" value="ECO:0007669"/>
    <property type="project" value="UniProtKB-UniRule"/>
</dbReference>
<dbReference type="Gene3D" id="3.30.420.10">
    <property type="entry name" value="Ribonuclease H-like superfamily/Ribonuclease H"/>
    <property type="match status" value="2"/>
</dbReference>
<gene>
    <name evidence="14" type="primary">csn1</name>
    <name evidence="12" type="synonym">cas9</name>
    <name evidence="14" type="ORF">TPE_0690</name>
</gene>
<feature type="binding site" evidence="12">
    <location>
        <position position="27"/>
    </location>
    <ligand>
        <name>Mg(2+)</name>
        <dbReference type="ChEBI" id="CHEBI:18420"/>
        <label>1</label>
    </ligand>
</feature>
<dbReference type="KEGG" id="tped:TPE_0690"/>
<protein>
    <recommendedName>
        <fullName evidence="12">CRISPR-associated endonuclease Cas9</fullName>
        <ecNumber evidence="12">3.1.-.-</ecNumber>
    </recommendedName>
</protein>
<evidence type="ECO:0000313" key="15">
    <source>
        <dbReference type="Proteomes" id="UP000015620"/>
    </source>
</evidence>
<dbReference type="EMBL" id="CP004120">
    <property type="protein sequence ID" value="AGT43186.1"/>
    <property type="molecule type" value="Genomic_DNA"/>
</dbReference>
<feature type="binding site" evidence="12">
    <location>
        <position position="666"/>
    </location>
    <ligand>
        <name>Mg(2+)</name>
        <dbReference type="ChEBI" id="CHEBI:18420"/>
        <label>1</label>
    </ligand>
</feature>
<evidence type="ECO:0000256" key="5">
    <source>
        <dbReference type="ARBA" id="ARBA00022801"/>
    </source>
</evidence>
<keyword evidence="4 12" id="KW-0255">Endonuclease</keyword>
<keyword evidence="8 12" id="KW-0051">Antiviral defense</keyword>
<comment type="subunit">
    <text evidence="11 12">Monomer. Binds crRNA and tracrRNA.</text>
</comment>
<dbReference type="NCBIfam" id="TIGR01865">
    <property type="entry name" value="cas_Csn1"/>
    <property type="match status" value="2"/>
</dbReference>
<evidence type="ECO:0000313" key="14">
    <source>
        <dbReference type="EMBL" id="AGT43186.1"/>
    </source>
</evidence>
<keyword evidence="10" id="KW-0464">Manganese</keyword>
<dbReference type="InterPro" id="IPR003615">
    <property type="entry name" value="HNH_nuc"/>
</dbReference>
<dbReference type="GO" id="GO:0003677">
    <property type="term" value="F:DNA binding"/>
    <property type="evidence" value="ECO:0007669"/>
    <property type="project" value="UniProtKB-UniRule"/>
</dbReference>
<dbReference type="InterPro" id="IPR033114">
    <property type="entry name" value="HNH_CAS9"/>
</dbReference>
<dbReference type="EC" id="3.1.-.-" evidence="12"/>
<evidence type="ECO:0000259" key="13">
    <source>
        <dbReference type="PROSITE" id="PS51749"/>
    </source>
</evidence>
<accession>S6A330</accession>
<feature type="binding site" evidence="12">
    <location>
        <position position="914"/>
    </location>
    <ligand>
        <name>Mg(2+)</name>
        <dbReference type="ChEBI" id="CHEBI:18420"/>
        <label>2</label>
    </ligand>
</feature>
<evidence type="ECO:0000256" key="8">
    <source>
        <dbReference type="ARBA" id="ARBA00023118"/>
    </source>
</evidence>
<sequence length="1282" mass="149078">MILKDNSIYLKYMQAVWRIFMKTLGLDIGTNSIGWGIVDEKAEKPIIDCGVYLFPEGVKIEKGVESSKAAERTGFRSARRLKFRRKLRKYETLKVLIQNGMCPLSSGELEVWRKEKIYPSSEAFVRWYRTSEAEQYEPYFLRKKCAEQKCTKHEIGRALYHIAQRRGFLSNRKETGKETEGGKVTDAIDELSKVMGEKTLGQYFYELRKTGDRVRGRYTGRKEHYEKEFYTICSVQGLSEELVKQLYRAIFYQRKLKSQKFLVGTCTFEPNKPRCPVSHFEFEEFRMLQFINSIKVAKNIDEDDRQDFVPLTQIEKEIIIPLFYRVSKTKVKFIDIEKKLRGKNKNESWKFNYRSDSNVAGCPVSAGLLHIFGENWKEIKIDNYDSYAIWHVLFDFDDRDKLREFAQTKLHLDDEEKVKSFLNIPIHQGYANLSLKAIKKILPFLREGMLYSHAVFMANIPAIIGQKAFEADKTKIIAGFENIIKAMPEKNREIALVNSCIDRIFKDKTRDFRSEQWNRAILEEQIADMYGKKYWEKKPQAEQQEIRRNAAEKIDDALRIAITNRANDYKYPLLRTDDLLKEYLREQGYTLHEKKELYHPSDIEYGFETPIAAEDGKMYLASPRTKSVKNPVAMRALFQLRKLINHLIKTGAIDSSTKVAVELANEVNDKNMRAAIARFQKENETKNAKYKQAIIETAAEHGFTIEPTDKDIKKYRLWKEQKEECPYTGKKISFTDLFGSMPQFDFEHTVPRSLSFDDSLENLTLCDVHFNRSVKKQQLPSQLAGKEDIIKRIKGYYGEKIDQCRAAIERNKPRGAYIEPSRKDAMIVNRHMAMYELHYYEQKLKRFTLEEIPSGFKNSQLNDTRLITKFALAYLKGVFSSVYPVNGFATDLFKRQWGLLERNEAKDRSYHRHHTIDALTIACINRGKYAALCEAVRNSADGRHLTFAKPWKSFDTDVLTATEYLVPKFYNDDNALRQTKKVIRDTRSGKPILKNGNKQYIQGHTARGSLHKDTFYGCIMTPPEKERKPENIFVERVSVSVLTEKDAEKIVDKGIRKIFIDNLESKIQTIEEIQTQGLLLPYKINGRTTYMKKVRIKVKTTKPLRIKKHPETENRKDYKNYFYAVNDENYLFVLYRGVSDDGKTVSDYRAVNLLDAVHAVQQKKEMYPAEMTKNGTVLKVYKTLKKGKTVILKESEEENIWELPHDAVWKRLYRIAALGVTGSGIQIRLVHCSCAETWVYLKGQGSVSEMMKFRCYNTPGSLVCLVEGCDFVISPDGKIIKK</sequence>
<evidence type="ECO:0000256" key="11">
    <source>
        <dbReference type="ARBA" id="ARBA00046380"/>
    </source>
</evidence>
<evidence type="ECO:0000256" key="12">
    <source>
        <dbReference type="HAMAP-Rule" id="MF_01480"/>
    </source>
</evidence>
<dbReference type="InterPro" id="IPR028629">
    <property type="entry name" value="Cas9"/>
</dbReference>
<comment type="cofactor">
    <cofactor evidence="1 12">
        <name>Mg(2+)</name>
        <dbReference type="ChEBI" id="CHEBI:18420"/>
    </cofactor>
</comment>
<keyword evidence="15" id="KW-1185">Reference proteome</keyword>
<dbReference type="InterPro" id="IPR041383">
    <property type="entry name" value="RuvC_III"/>
</dbReference>
<reference evidence="14 15" key="1">
    <citation type="journal article" date="2013" name="PLoS ONE">
        <title>Genome-Wide Relatedness of Treponema pedis, from Gingiva and Necrotic Skin Lesions of Pigs, with the Human Oral Pathogen Treponema denticola.</title>
        <authorList>
            <person name="Svartstrom O."/>
            <person name="Mushtaq M."/>
            <person name="Pringle M."/>
            <person name="Segerman B."/>
        </authorList>
    </citation>
    <scope>NUCLEOTIDE SEQUENCE [LARGE SCALE GENOMIC DNA]</scope>
    <source>
        <strain evidence="14">T A4</strain>
    </source>
</reference>
<evidence type="ECO:0000256" key="10">
    <source>
        <dbReference type="ARBA" id="ARBA00023211"/>
    </source>
</evidence>
<feature type="binding site" evidence="12">
    <location>
        <position position="662"/>
    </location>
    <ligand>
        <name>Mg(2+)</name>
        <dbReference type="ChEBI" id="CHEBI:18420"/>
        <label>1</label>
    </ligand>
</feature>
<evidence type="ECO:0000256" key="2">
    <source>
        <dbReference type="ARBA" id="ARBA00022722"/>
    </source>
</evidence>
<dbReference type="Pfam" id="PF13395">
    <property type="entry name" value="HNH_4"/>
    <property type="match status" value="1"/>
</dbReference>
<feature type="active site" description="Proton acceptor for HNH nuclease domain" evidence="12">
    <location>
        <position position="748"/>
    </location>
</feature>
<name>S6A330_9SPIR</name>
<keyword evidence="9 12" id="KW-0238">DNA-binding</keyword>
<organism evidence="14 15">
    <name type="scientific">Treponema pedis str. T A4</name>
    <dbReference type="NCBI Taxonomy" id="1291379"/>
    <lineage>
        <taxon>Bacteria</taxon>
        <taxon>Pseudomonadati</taxon>
        <taxon>Spirochaetota</taxon>
        <taxon>Spirochaetia</taxon>
        <taxon>Spirochaetales</taxon>
        <taxon>Treponemataceae</taxon>
        <taxon>Treponema</taxon>
    </lineage>
</organism>
<comment type="domain">
    <text evidence="12">Has 2 endonuclease domains. The discontinuous RuvC-like domain cleaves the target DNA noncomplementary to crRNA while the HNH nuclease domain cleaves the target DNA complementary to crRNA.</text>
</comment>
<dbReference type="GO" id="GO:0003723">
    <property type="term" value="F:RNA binding"/>
    <property type="evidence" value="ECO:0007669"/>
    <property type="project" value="UniProtKB-UniRule"/>
</dbReference>
<dbReference type="STRING" id="1291379.TPE_0690"/>
<dbReference type="GO" id="GO:0016787">
    <property type="term" value="F:hydrolase activity"/>
    <property type="evidence" value="ECO:0007669"/>
    <property type="project" value="UniProtKB-KW"/>
</dbReference>
<feature type="binding site" evidence="12">
    <location>
        <position position="27"/>
    </location>
    <ligand>
        <name>Mg(2+)</name>
        <dbReference type="ChEBI" id="CHEBI:18420"/>
        <label>2</label>
    </ligand>
</feature>
<feature type="active site" description="For RuvC-like nuclease domain" evidence="12">
    <location>
        <position position="27"/>
    </location>
</feature>
<dbReference type="GO" id="GO:0051607">
    <property type="term" value="P:defense response to virus"/>
    <property type="evidence" value="ECO:0007669"/>
    <property type="project" value="UniProtKB-UniRule"/>
</dbReference>
<evidence type="ECO:0000256" key="9">
    <source>
        <dbReference type="ARBA" id="ARBA00023125"/>
    </source>
</evidence>
<dbReference type="Proteomes" id="UP000015620">
    <property type="component" value="Chromosome"/>
</dbReference>
<evidence type="ECO:0000256" key="1">
    <source>
        <dbReference type="ARBA" id="ARBA00001946"/>
    </source>
</evidence>
<keyword evidence="3 12" id="KW-0479">Metal-binding</keyword>
<keyword evidence="7 12" id="KW-0694">RNA-binding</keyword>
<comment type="function">
    <text evidence="12">CRISPR (clustered regularly interspaced short palindromic repeat) is an adaptive immune system that provides protection against mobile genetic elements (viruses, transposable elements and conjugative plasmids). CRISPR clusters contain spacers, sequences complementary to antecedent mobile elements, and target invading nucleic acids. CRISPR clusters are transcribed and processed into CRISPR RNA (crRNA). In type II CRISPR systems correct processing of pre-crRNA requires a trans-encoded small RNA (tracrRNA), endogenous ribonuclease 3 (rnc) and this protein. The tracrRNA serves as a guide for ribonuclease 3-aided processing of pre-crRNA. Subsequently Cas9/crRNA/tracrRNA endonucleolytically cleaves linear or circular dsDNA target complementary to the spacer; Cas9 is inactive in the absence of the 2 guide RNAs (gRNA). Cas9 recognizes the protospacer adjacent motif (PAM) in the CRISPR repeat sequences to help distinguish self versus nonself, as targets within the bacterial CRISPR locus do not have PAMs. PAM recognition is also required for catalytic activity.</text>
</comment>
<evidence type="ECO:0000256" key="6">
    <source>
        <dbReference type="ARBA" id="ARBA00022842"/>
    </source>
</evidence>
<keyword evidence="2 12" id="KW-0540">Nuclease</keyword>
<proteinExistence type="inferred from homology"/>
<dbReference type="HOGENOM" id="CLU_007514_0_0_12"/>
<dbReference type="Pfam" id="PF18541">
    <property type="entry name" value="RuvC_III"/>
    <property type="match status" value="1"/>
</dbReference>
<dbReference type="HAMAP" id="MF_01480">
    <property type="entry name" value="Cas9"/>
    <property type="match status" value="1"/>
</dbReference>
<dbReference type="PROSITE" id="PS51749">
    <property type="entry name" value="HNH_CAS9"/>
    <property type="match status" value="1"/>
</dbReference>
<evidence type="ECO:0000256" key="4">
    <source>
        <dbReference type="ARBA" id="ARBA00022759"/>
    </source>
</evidence>
<evidence type="ECO:0000256" key="7">
    <source>
        <dbReference type="ARBA" id="ARBA00022884"/>
    </source>
</evidence>
<dbReference type="PATRIC" id="fig|1291379.3.peg.687"/>
<dbReference type="GO" id="GO:0046872">
    <property type="term" value="F:metal ion binding"/>
    <property type="evidence" value="ECO:0007669"/>
    <property type="project" value="UniProtKB-UniRule"/>
</dbReference>
<keyword evidence="6 12" id="KW-0460">Magnesium</keyword>